<dbReference type="EC" id="5.2.1.8" evidence="1"/>
<sequence length="215" mass="24530">MKKILLLLTLFICTIGLQAQTYRLSFETHYGVFKVQLYDYTPQHRDLILNAIKTDVYKDALFNRVIKNFVVQGGEHDIDIEKREAADPAQGKPRLAPEFDARAFHKMGVLGAGRDNNPSKSSFLNQIYFVVGKPVTEQELNELSRKKNHEFTAEQRAEYLKNGGLPRLDGDYTVFGEVYEGFDVLLKISGVATDKLDYPVEKIPFKLQIIKDEAK</sequence>
<keyword evidence="6" id="KW-1185">Reference proteome</keyword>
<dbReference type="OrthoDB" id="9807797at2"/>
<dbReference type="InterPro" id="IPR044666">
    <property type="entry name" value="Cyclophilin_A-like"/>
</dbReference>
<proteinExistence type="predicted"/>
<dbReference type="PROSITE" id="PS50072">
    <property type="entry name" value="CSA_PPIASE_2"/>
    <property type="match status" value="1"/>
</dbReference>
<feature type="domain" description="PPIase cyclophilin-type" evidence="4">
    <location>
        <begin position="57"/>
        <end position="203"/>
    </location>
</feature>
<keyword evidence="3 5" id="KW-0413">Isomerase</keyword>
<dbReference type="PANTHER" id="PTHR45625:SF4">
    <property type="entry name" value="PEPTIDYLPROLYL ISOMERASE DOMAIN AND WD REPEAT-CONTAINING PROTEIN 1"/>
    <property type="match status" value="1"/>
</dbReference>
<organism evidence="5 6">
    <name type="scientific">Sphingobacterium psychroaquaticum</name>
    <dbReference type="NCBI Taxonomy" id="561061"/>
    <lineage>
        <taxon>Bacteria</taxon>
        <taxon>Pseudomonadati</taxon>
        <taxon>Bacteroidota</taxon>
        <taxon>Sphingobacteriia</taxon>
        <taxon>Sphingobacteriales</taxon>
        <taxon>Sphingobacteriaceae</taxon>
        <taxon>Sphingobacterium</taxon>
    </lineage>
</organism>
<evidence type="ECO:0000256" key="1">
    <source>
        <dbReference type="ARBA" id="ARBA00013194"/>
    </source>
</evidence>
<dbReference type="Proteomes" id="UP000192980">
    <property type="component" value="Unassembled WGS sequence"/>
</dbReference>
<evidence type="ECO:0000256" key="2">
    <source>
        <dbReference type="ARBA" id="ARBA00023110"/>
    </source>
</evidence>
<dbReference type="GO" id="GO:0003755">
    <property type="term" value="F:peptidyl-prolyl cis-trans isomerase activity"/>
    <property type="evidence" value="ECO:0007669"/>
    <property type="project" value="UniProtKB-KW"/>
</dbReference>
<accession>A0A1X7JRK4</accession>
<dbReference type="RefSeq" id="WP_085472841.1">
    <property type="nucleotide sequence ID" value="NZ_FXAU01000003.1"/>
</dbReference>
<dbReference type="Gene3D" id="2.40.100.10">
    <property type="entry name" value="Cyclophilin-like"/>
    <property type="match status" value="1"/>
</dbReference>
<gene>
    <name evidence="5" type="ORF">SAMN05660862_2109</name>
</gene>
<dbReference type="PANTHER" id="PTHR45625">
    <property type="entry name" value="PEPTIDYL-PROLYL CIS-TRANS ISOMERASE-RELATED"/>
    <property type="match status" value="1"/>
</dbReference>
<evidence type="ECO:0000313" key="6">
    <source>
        <dbReference type="Proteomes" id="UP000192980"/>
    </source>
</evidence>
<dbReference type="Pfam" id="PF00160">
    <property type="entry name" value="Pro_isomerase"/>
    <property type="match status" value="1"/>
</dbReference>
<evidence type="ECO:0000313" key="5">
    <source>
        <dbReference type="EMBL" id="SMG30982.1"/>
    </source>
</evidence>
<keyword evidence="2" id="KW-0697">Rotamase</keyword>
<dbReference type="SUPFAM" id="SSF50891">
    <property type="entry name" value="Cyclophilin-like"/>
    <property type="match status" value="1"/>
</dbReference>
<reference evidence="5 6" key="1">
    <citation type="submission" date="2017-04" db="EMBL/GenBank/DDBJ databases">
        <authorList>
            <person name="Afonso C.L."/>
            <person name="Miller P.J."/>
            <person name="Scott M.A."/>
            <person name="Spackman E."/>
            <person name="Goraichik I."/>
            <person name="Dimitrov K.M."/>
            <person name="Suarez D.L."/>
            <person name="Swayne D.E."/>
        </authorList>
    </citation>
    <scope>NUCLEOTIDE SEQUENCE [LARGE SCALE GENOMIC DNA]</scope>
    <source>
        <strain evidence="5 6">DSM 22418</strain>
    </source>
</reference>
<dbReference type="InterPro" id="IPR029000">
    <property type="entry name" value="Cyclophilin-like_dom_sf"/>
</dbReference>
<dbReference type="InterPro" id="IPR002130">
    <property type="entry name" value="Cyclophilin-type_PPIase_dom"/>
</dbReference>
<name>A0A1X7JRK4_9SPHI</name>
<evidence type="ECO:0000259" key="4">
    <source>
        <dbReference type="PROSITE" id="PS50072"/>
    </source>
</evidence>
<dbReference type="EMBL" id="FXAU01000003">
    <property type="protein sequence ID" value="SMG30982.1"/>
    <property type="molecule type" value="Genomic_DNA"/>
</dbReference>
<dbReference type="STRING" id="561061.SAMN05660862_2109"/>
<protein>
    <recommendedName>
        <fullName evidence="1">peptidylprolyl isomerase</fullName>
        <ecNumber evidence="1">5.2.1.8</ecNumber>
    </recommendedName>
</protein>
<dbReference type="AlphaFoldDB" id="A0A1X7JRK4"/>
<evidence type="ECO:0000256" key="3">
    <source>
        <dbReference type="ARBA" id="ARBA00023235"/>
    </source>
</evidence>